<dbReference type="EMBL" id="JAGQDE010000014">
    <property type="protein sequence ID" value="MBQ0960444.1"/>
    <property type="molecule type" value="Genomic_DNA"/>
</dbReference>
<gene>
    <name evidence="2" type="ORF">KAK06_15940</name>
</gene>
<feature type="compositionally biased region" description="Pro residues" evidence="1">
    <location>
        <begin position="393"/>
        <end position="402"/>
    </location>
</feature>
<evidence type="ECO:0000313" key="2">
    <source>
        <dbReference type="EMBL" id="MBQ0960444.1"/>
    </source>
</evidence>
<feature type="region of interest" description="Disordered" evidence="1">
    <location>
        <begin position="51"/>
        <end position="90"/>
    </location>
</feature>
<sequence>MALFLPRSPKASARVGTPLATLAVEAGRAETLAQPARRTVVLLGSLAGPLAHPAQDAPQPSPEPARHFASDLTETPRVPRLASRDRTVLPPGTARSQLSCSIAVASRVVELVDDTCSAVLLSQLIYWTRRGRDVVARDGWIHKSAREWEIETGLSWKMQRRARKILLDSGLLEERLQAMPASLAFRLNLRAFVPLMAERSEIEMPAIDLSWFVDRDSPILGRLLGRSFLFHTALTAHMSVPAAMMASRLLSAQGDLRARPARLKYVQLSREAWRRETGLTRHQWQTARRDLQALGLLLERRHNFPRRVDLSIDPVATASLLACAMTAPMASGLGALGPQSEAGSVWAKQTGGNAHPPKRPAALTEPADRCRPNRPTAIDQSGLYLQESLQVQPQPPLPPQPGPSTRGGWVDPSTPDWGGGGWPAQWPGQAGSGRHSTSCVGDVALVETGLVWPAPLGAQEGDREAAARHLAGLDRVMQQTLLDEVAWRASQGTVRSPVGLLRTLCRKAAAGEFAADGAHRIASARRQRDQAALAAAASPEAAASCAPSAEVRAKFDALRQEVKRRRWPA</sequence>
<proteinExistence type="predicted"/>
<dbReference type="RefSeq" id="WP_210803113.1">
    <property type="nucleotide sequence ID" value="NZ_JAGQDE010000014.1"/>
</dbReference>
<name>A0A940YJ49_9BURK</name>
<protein>
    <submittedName>
        <fullName evidence="2">Uncharacterized protein</fullName>
    </submittedName>
</protein>
<reference evidence="2" key="1">
    <citation type="submission" date="2021-04" db="EMBL/GenBank/DDBJ databases">
        <title>The genome sequence of Ideonella sp. 4Y11.</title>
        <authorList>
            <person name="Liu Y."/>
        </authorList>
    </citation>
    <scope>NUCLEOTIDE SEQUENCE</scope>
    <source>
        <strain evidence="2">4Y11</strain>
    </source>
</reference>
<organism evidence="2 3">
    <name type="scientific">Ideonella aquatica</name>
    <dbReference type="NCBI Taxonomy" id="2824119"/>
    <lineage>
        <taxon>Bacteria</taxon>
        <taxon>Pseudomonadati</taxon>
        <taxon>Pseudomonadota</taxon>
        <taxon>Betaproteobacteria</taxon>
        <taxon>Burkholderiales</taxon>
        <taxon>Sphaerotilaceae</taxon>
        <taxon>Ideonella</taxon>
    </lineage>
</organism>
<evidence type="ECO:0000256" key="1">
    <source>
        <dbReference type="SAM" id="MobiDB-lite"/>
    </source>
</evidence>
<evidence type="ECO:0000313" key="3">
    <source>
        <dbReference type="Proteomes" id="UP000678374"/>
    </source>
</evidence>
<comment type="caution">
    <text evidence="2">The sequence shown here is derived from an EMBL/GenBank/DDBJ whole genome shotgun (WGS) entry which is preliminary data.</text>
</comment>
<keyword evidence="3" id="KW-1185">Reference proteome</keyword>
<dbReference type="Proteomes" id="UP000678374">
    <property type="component" value="Unassembled WGS sequence"/>
</dbReference>
<feature type="region of interest" description="Disordered" evidence="1">
    <location>
        <begin position="391"/>
        <end position="437"/>
    </location>
</feature>
<accession>A0A940YJ49</accession>
<feature type="region of interest" description="Disordered" evidence="1">
    <location>
        <begin position="346"/>
        <end position="377"/>
    </location>
</feature>
<dbReference type="AlphaFoldDB" id="A0A940YJ49"/>